<name>A0ACC5RF21_9HYPH</name>
<sequence>MSHRLEGKKALVYGGGTGIGFAIAQALIQEGAGVFLSGRRKTVLDEAVAQLAKIGKAGSAPGDASLKDDVQRVTAAACDFLGGLDTLVMSAGAAGRTSIFDTEPEEFQSIMDHTLMPAFLSVRYAASHLLAAGKGSVIIVSSMFGLVGRAERVAYCGAKAGVIGMVKAMALDFAPHNVRVNAMCPGYVETPLSIEVAQAEPDPAAAIQAKRLMHPIPRAGRLDEMGELAVYLASDPSAFMTGQAIAIDGGYSSR</sequence>
<organism evidence="1 2">
    <name type="scientific">Taklimakanibacter albus</name>
    <dbReference type="NCBI Taxonomy" id="2800327"/>
    <lineage>
        <taxon>Bacteria</taxon>
        <taxon>Pseudomonadati</taxon>
        <taxon>Pseudomonadota</taxon>
        <taxon>Alphaproteobacteria</taxon>
        <taxon>Hyphomicrobiales</taxon>
        <taxon>Aestuariivirgaceae</taxon>
        <taxon>Taklimakanibacter</taxon>
    </lineage>
</organism>
<gene>
    <name evidence="1" type="ORF">JHL16_33365</name>
</gene>
<keyword evidence="2" id="KW-1185">Reference proteome</keyword>
<comment type="caution">
    <text evidence="1">The sequence shown here is derived from an EMBL/GenBank/DDBJ whole genome shotgun (WGS) entry which is preliminary data.</text>
</comment>
<proteinExistence type="predicted"/>
<reference evidence="1" key="1">
    <citation type="submission" date="2021-01" db="EMBL/GenBank/DDBJ databases">
        <authorList>
            <person name="Sun Q."/>
        </authorList>
    </citation>
    <scope>NUCLEOTIDE SEQUENCE</scope>
    <source>
        <strain evidence="1">YIM B02566</strain>
    </source>
</reference>
<accession>A0ACC5RF21</accession>
<protein>
    <submittedName>
        <fullName evidence="1">SDR family oxidoreductase</fullName>
    </submittedName>
</protein>
<evidence type="ECO:0000313" key="1">
    <source>
        <dbReference type="EMBL" id="MBK1871304.1"/>
    </source>
</evidence>
<evidence type="ECO:0000313" key="2">
    <source>
        <dbReference type="Proteomes" id="UP000616151"/>
    </source>
</evidence>
<dbReference type="EMBL" id="JAENHL010000008">
    <property type="protein sequence ID" value="MBK1871304.1"/>
    <property type="molecule type" value="Genomic_DNA"/>
</dbReference>
<dbReference type="Proteomes" id="UP000616151">
    <property type="component" value="Unassembled WGS sequence"/>
</dbReference>